<dbReference type="Proteomes" id="UP000026962">
    <property type="component" value="Chromosome 2"/>
</dbReference>
<sequence length="90" mass="10025">MGLSWQVAHVIVRHGVEVVKKSLLVHFLTNFVEELLNTPVDGIAQDKWLSLFMRPMELEADRVGLMLQAAAGYSPGMQRSLGGSMCWGRL</sequence>
<evidence type="ECO:0000313" key="2">
    <source>
        <dbReference type="Proteomes" id="UP000026962"/>
    </source>
</evidence>
<proteinExistence type="predicted"/>
<dbReference type="Gramene" id="OPUNC02G29350.1">
    <property type="protein sequence ID" value="OPUNC02G29350.1"/>
    <property type="gene ID" value="OPUNC02G29350"/>
</dbReference>
<dbReference type="AlphaFoldDB" id="A0A0E0K4Z8"/>
<evidence type="ECO:0000313" key="1">
    <source>
        <dbReference type="EnsemblPlants" id="OPUNC02G29350.1"/>
    </source>
</evidence>
<dbReference type="EnsemblPlants" id="OPUNC02G29350.1">
    <property type="protein sequence ID" value="OPUNC02G29350.1"/>
    <property type="gene ID" value="OPUNC02G29350"/>
</dbReference>
<name>A0A0E0K4Z8_ORYPU</name>
<organism evidence="1">
    <name type="scientific">Oryza punctata</name>
    <name type="common">Red rice</name>
    <dbReference type="NCBI Taxonomy" id="4537"/>
    <lineage>
        <taxon>Eukaryota</taxon>
        <taxon>Viridiplantae</taxon>
        <taxon>Streptophyta</taxon>
        <taxon>Embryophyta</taxon>
        <taxon>Tracheophyta</taxon>
        <taxon>Spermatophyta</taxon>
        <taxon>Magnoliopsida</taxon>
        <taxon>Liliopsida</taxon>
        <taxon>Poales</taxon>
        <taxon>Poaceae</taxon>
        <taxon>BOP clade</taxon>
        <taxon>Oryzoideae</taxon>
        <taxon>Oryzeae</taxon>
        <taxon>Oryzinae</taxon>
        <taxon>Oryza</taxon>
    </lineage>
</organism>
<dbReference type="HOGENOM" id="CLU_2444669_0_0_1"/>
<reference evidence="1" key="1">
    <citation type="submission" date="2015-04" db="UniProtKB">
        <authorList>
            <consortium name="EnsemblPlants"/>
        </authorList>
    </citation>
    <scope>IDENTIFICATION</scope>
</reference>
<dbReference type="STRING" id="4537.A0A0E0K4Z8"/>
<reference evidence="1" key="2">
    <citation type="submission" date="2018-05" db="EMBL/GenBank/DDBJ databases">
        <title>OpunRS2 (Oryza punctata Reference Sequence Version 2).</title>
        <authorList>
            <person name="Zhang J."/>
            <person name="Kudrna D."/>
            <person name="Lee S."/>
            <person name="Talag J."/>
            <person name="Welchert J."/>
            <person name="Wing R.A."/>
        </authorList>
    </citation>
    <scope>NUCLEOTIDE SEQUENCE [LARGE SCALE GENOMIC DNA]</scope>
</reference>
<keyword evidence="2" id="KW-1185">Reference proteome</keyword>
<protein>
    <submittedName>
        <fullName evidence="1">Uncharacterized protein</fullName>
    </submittedName>
</protein>
<accession>A0A0E0K4Z8</accession>